<evidence type="ECO:0000313" key="1">
    <source>
        <dbReference type="EMBL" id="SEA73226.1"/>
    </source>
</evidence>
<protein>
    <submittedName>
        <fullName evidence="1">Uncharacterized protein</fullName>
    </submittedName>
</protein>
<dbReference type="STRING" id="283786.SAMN04487990_1412"/>
<reference evidence="1 2" key="1">
    <citation type="submission" date="2016-10" db="EMBL/GenBank/DDBJ databases">
        <authorList>
            <person name="de Groot N.N."/>
        </authorList>
    </citation>
    <scope>NUCLEOTIDE SEQUENCE [LARGE SCALE GENOMIC DNA]</scope>
    <source>
        <strain evidence="1 2">DSM 23842</strain>
    </source>
</reference>
<dbReference type="RefSeq" id="WP_092136779.1">
    <property type="nucleotide sequence ID" value="NZ_FNQK01000041.1"/>
</dbReference>
<evidence type="ECO:0000313" key="2">
    <source>
        <dbReference type="Proteomes" id="UP000198846"/>
    </source>
</evidence>
<dbReference type="AlphaFoldDB" id="A0A1H4DKZ5"/>
<keyword evidence="2" id="KW-1185">Reference proteome</keyword>
<gene>
    <name evidence="1" type="ORF">SAMN04487990_1412</name>
</gene>
<proteinExistence type="predicted"/>
<accession>A0A1H4DKZ5</accession>
<dbReference type="Proteomes" id="UP000198846">
    <property type="component" value="Unassembled WGS sequence"/>
</dbReference>
<feature type="non-terminal residue" evidence="1">
    <location>
        <position position="1"/>
    </location>
</feature>
<organism evidence="1 2">
    <name type="scientific">Bizionia paragorgiae</name>
    <dbReference type="NCBI Taxonomy" id="283786"/>
    <lineage>
        <taxon>Bacteria</taxon>
        <taxon>Pseudomonadati</taxon>
        <taxon>Bacteroidota</taxon>
        <taxon>Flavobacteriia</taxon>
        <taxon>Flavobacteriales</taxon>
        <taxon>Flavobacteriaceae</taxon>
        <taxon>Bizionia</taxon>
    </lineage>
</organism>
<sequence>PPPPPPEFFQTEEYKNNIVKGIQDYKQTDKYKNDIKKWERKKKSLERDKSLIYLVVSDSIIGFEKYKIDLNRLKSNNEKIKFKYRSEFPNGREFWRTDYDYFIAANIQFGGIIFDKTKNNGVLNGGYTMGILNGSGFRIYIKKNKNGNWIIDKIEGTWIS</sequence>
<name>A0A1H4DKZ5_BIZPA</name>
<dbReference type="EMBL" id="FNQK01000041">
    <property type="protein sequence ID" value="SEA73226.1"/>
    <property type="molecule type" value="Genomic_DNA"/>
</dbReference>